<dbReference type="AlphaFoldDB" id="A0A9P5HG07"/>
<accession>A0A9P5HG07</accession>
<comment type="caution">
    <text evidence="2">The sequence shown here is derived from an EMBL/GenBank/DDBJ whole genome shotgun (WGS) entry which is preliminary data.</text>
</comment>
<organism evidence="2 3">
    <name type="scientific">Cylindrodendrum hubeiense</name>
    <dbReference type="NCBI Taxonomy" id="595255"/>
    <lineage>
        <taxon>Eukaryota</taxon>
        <taxon>Fungi</taxon>
        <taxon>Dikarya</taxon>
        <taxon>Ascomycota</taxon>
        <taxon>Pezizomycotina</taxon>
        <taxon>Sordariomycetes</taxon>
        <taxon>Hypocreomycetidae</taxon>
        <taxon>Hypocreales</taxon>
        <taxon>Nectriaceae</taxon>
        <taxon>Cylindrodendrum</taxon>
    </lineage>
</organism>
<dbReference type="OrthoDB" id="5134445at2759"/>
<dbReference type="Proteomes" id="UP000722485">
    <property type="component" value="Unassembled WGS sequence"/>
</dbReference>
<evidence type="ECO:0000313" key="2">
    <source>
        <dbReference type="EMBL" id="KAF7553791.1"/>
    </source>
</evidence>
<protein>
    <submittedName>
        <fullName evidence="2">Uncharacterized protein</fullName>
    </submittedName>
</protein>
<keyword evidence="3" id="KW-1185">Reference proteome</keyword>
<reference evidence="2" key="1">
    <citation type="submission" date="2020-03" db="EMBL/GenBank/DDBJ databases">
        <title>Draft Genome Sequence of Cylindrodendrum hubeiense.</title>
        <authorList>
            <person name="Buettner E."/>
            <person name="Kellner H."/>
        </authorList>
    </citation>
    <scope>NUCLEOTIDE SEQUENCE</scope>
    <source>
        <strain evidence="2">IHI 201604</strain>
    </source>
</reference>
<name>A0A9P5HG07_9HYPO</name>
<feature type="compositionally biased region" description="Acidic residues" evidence="1">
    <location>
        <begin position="152"/>
        <end position="170"/>
    </location>
</feature>
<evidence type="ECO:0000313" key="3">
    <source>
        <dbReference type="Proteomes" id="UP000722485"/>
    </source>
</evidence>
<proteinExistence type="predicted"/>
<evidence type="ECO:0000256" key="1">
    <source>
        <dbReference type="SAM" id="MobiDB-lite"/>
    </source>
</evidence>
<feature type="compositionally biased region" description="Acidic residues" evidence="1">
    <location>
        <begin position="116"/>
        <end position="144"/>
    </location>
</feature>
<feature type="region of interest" description="Disordered" evidence="1">
    <location>
        <begin position="116"/>
        <end position="170"/>
    </location>
</feature>
<sequence length="237" mass="27540">MAYANDDIMETPYRYLPGSTLNLISSDGEDIEVLVTRLIMAPTMSSVVEVQMKTQNGVEKAVLKMYDRRFGERRGFIRNGSYRPHNKRAEEAFQDYIRSGKAKTLLEERNNEAEVDWICESSDEDYENTFGEDEDDDYEDEDYYQDDKNDKNDDENDNDVDDEEDSPSEWDELGEFECETFNSNRMSYLLETRGYRKLQRLQGNCVPKLISSIVGDHSVTPDDLPPFYFQPMGVLLD</sequence>
<dbReference type="EMBL" id="JAANBB010000041">
    <property type="protein sequence ID" value="KAF7553791.1"/>
    <property type="molecule type" value="Genomic_DNA"/>
</dbReference>
<gene>
    <name evidence="2" type="ORF">G7Z17_g3398</name>
</gene>